<dbReference type="PANTHER" id="PTHR43792">
    <property type="entry name" value="GNAT FAMILY, PUTATIVE (AFU_ORTHOLOGUE AFUA_3G00765)-RELATED-RELATED"/>
    <property type="match status" value="1"/>
</dbReference>
<name>A0A2W5QUZ2_ANCNO</name>
<evidence type="ECO:0000313" key="2">
    <source>
        <dbReference type="EMBL" id="PZQ81048.1"/>
    </source>
</evidence>
<protein>
    <submittedName>
        <fullName evidence="2">GNAT family N-acetyltransferase</fullName>
    </submittedName>
</protein>
<dbReference type="Gene3D" id="3.40.630.30">
    <property type="match status" value="1"/>
</dbReference>
<gene>
    <name evidence="2" type="ORF">DI549_15225</name>
</gene>
<dbReference type="InterPro" id="IPR000182">
    <property type="entry name" value="GNAT_dom"/>
</dbReference>
<comment type="caution">
    <text evidence="2">The sequence shown here is derived from an EMBL/GenBank/DDBJ whole genome shotgun (WGS) entry which is preliminary data.</text>
</comment>
<dbReference type="Pfam" id="PF13302">
    <property type="entry name" value="Acetyltransf_3"/>
    <property type="match status" value="1"/>
</dbReference>
<keyword evidence="2" id="KW-0808">Transferase</keyword>
<dbReference type="GO" id="GO:0016747">
    <property type="term" value="F:acyltransferase activity, transferring groups other than amino-acyl groups"/>
    <property type="evidence" value="ECO:0007669"/>
    <property type="project" value="InterPro"/>
</dbReference>
<proteinExistence type="predicted"/>
<dbReference type="EMBL" id="QFQD01000053">
    <property type="protein sequence ID" value="PZQ81048.1"/>
    <property type="molecule type" value="Genomic_DNA"/>
</dbReference>
<dbReference type="SUPFAM" id="SSF55729">
    <property type="entry name" value="Acyl-CoA N-acyltransferases (Nat)"/>
    <property type="match status" value="1"/>
</dbReference>
<sequence>MPLIPTLTTPRLVLRAYRLEEFDAYAAMWAEVSVTRFIGGQPLSREAAWGRFLRQIGLWHHLGFGFFAVEDRATGAFIGEAGFHDMKRTLIPSIEGTMEAGWALVGAAQGKGLAEEAMRAALDWGDAHGTGERFTCMIQPDHSASLHVARKLGFAEFTRGSYNGQPVVLLERPRRAASAA</sequence>
<feature type="domain" description="N-acetyltransferase" evidence="1">
    <location>
        <begin position="12"/>
        <end position="175"/>
    </location>
</feature>
<accession>A0A2W5QUZ2</accession>
<dbReference type="AlphaFoldDB" id="A0A2W5QUZ2"/>
<dbReference type="InterPro" id="IPR016181">
    <property type="entry name" value="Acyl_CoA_acyltransferase"/>
</dbReference>
<dbReference type="PROSITE" id="PS51186">
    <property type="entry name" value="GNAT"/>
    <property type="match status" value="1"/>
</dbReference>
<evidence type="ECO:0000259" key="1">
    <source>
        <dbReference type="PROSITE" id="PS51186"/>
    </source>
</evidence>
<dbReference type="PANTHER" id="PTHR43792:SF1">
    <property type="entry name" value="N-ACETYLTRANSFERASE DOMAIN-CONTAINING PROTEIN"/>
    <property type="match status" value="1"/>
</dbReference>
<dbReference type="InterPro" id="IPR051531">
    <property type="entry name" value="N-acetyltransferase"/>
</dbReference>
<reference evidence="2 3" key="1">
    <citation type="submission" date="2017-08" db="EMBL/GenBank/DDBJ databases">
        <title>Infants hospitalized years apart are colonized by the same room-sourced microbial strains.</title>
        <authorList>
            <person name="Brooks B."/>
            <person name="Olm M.R."/>
            <person name="Firek B.A."/>
            <person name="Baker R."/>
            <person name="Thomas B.C."/>
            <person name="Morowitz M.J."/>
            <person name="Banfield J.F."/>
        </authorList>
    </citation>
    <scope>NUCLEOTIDE SEQUENCE [LARGE SCALE GENOMIC DNA]</scope>
    <source>
        <strain evidence="2">S2_005_001_R2_27</strain>
    </source>
</reference>
<organism evidence="2 3">
    <name type="scientific">Ancylobacter novellus</name>
    <name type="common">Thiobacillus novellus</name>
    <dbReference type="NCBI Taxonomy" id="921"/>
    <lineage>
        <taxon>Bacteria</taxon>
        <taxon>Pseudomonadati</taxon>
        <taxon>Pseudomonadota</taxon>
        <taxon>Alphaproteobacteria</taxon>
        <taxon>Hyphomicrobiales</taxon>
        <taxon>Xanthobacteraceae</taxon>
        <taxon>Ancylobacter</taxon>
    </lineage>
</organism>
<evidence type="ECO:0000313" key="3">
    <source>
        <dbReference type="Proteomes" id="UP000248887"/>
    </source>
</evidence>
<dbReference type="Proteomes" id="UP000248887">
    <property type="component" value="Unassembled WGS sequence"/>
</dbReference>